<protein>
    <submittedName>
        <fullName evidence="1">Vp1054</fullName>
    </submittedName>
</protein>
<proteinExistence type="predicted"/>
<name>A0A068LKG6_9ABAC</name>
<reference evidence="1 2" key="1">
    <citation type="journal article" date="2015" name="Genome Announc.">
        <title>A Distinct Group II Alphabaculovirus Isolated from a Peridroma Species.</title>
        <authorList>
            <person name="Rohrmann G.F."/>
            <person name="Erlandson M.A."/>
            <person name="Theilmann D.A."/>
        </authorList>
    </citation>
    <scope>NUCLEOTIDE SEQUENCE [LARGE SCALE GENOMIC DNA]</scope>
    <source>
        <strain evidence="1">GR_167</strain>
    </source>
</reference>
<sequence length="339" mass="38561">MSSTTSLVRFNQCVSEKLTPFRPIKLPSAQCPIHPLRANCRAIRRYDTAHGDAPFINHVTAMSAVYQDYDRVPYFMCLVNENTDPETRGAYLNANELLAYVHLQQLDDDEHFMGIDEAGERNMATLRNVIKGIMDAFAACADRVVLMVDELQLDVVYSIFRCVVLPQRMVALYLGAYAPLNDDVAVFGVPGTDAALECQLIYRTFLMYNTVLTMLLKQRNPFNEPKKNISVIFRTLGKCPNNKERVKCCDLRYGGAAPGHIMCPPRLMVKKIFHYAKWARSPNNYRRYFELIVTPPVPRQKYQQTGGGDGGNAPNEQLVVMDWYNFIDDFRAYFGIVLA</sequence>
<gene>
    <name evidence="1" type="ORF">pesp047</name>
</gene>
<dbReference type="Proteomes" id="UP000203240">
    <property type="component" value="Segment"/>
</dbReference>
<evidence type="ECO:0000313" key="1">
    <source>
        <dbReference type="EMBL" id="AIE47777.1"/>
    </source>
</evidence>
<organism evidence="1 2">
    <name type="scientific">Peridroma alphabaculovirus</name>
    <dbReference type="NCBI Taxonomy" id="1346829"/>
    <lineage>
        <taxon>Viruses</taxon>
        <taxon>Viruses incertae sedis</taxon>
        <taxon>Naldaviricetes</taxon>
        <taxon>Lefavirales</taxon>
        <taxon>Baculoviridae</taxon>
        <taxon>Alphabaculovirus</taxon>
    </lineage>
</organism>
<accession>A0A068LKG6</accession>
<dbReference type="Pfam" id="PF05789">
    <property type="entry name" value="Baculo_VP1054"/>
    <property type="match status" value="1"/>
</dbReference>
<dbReference type="OrthoDB" id="6189at10239"/>
<dbReference type="InterPro" id="IPR008416">
    <property type="entry name" value="Baculo_VP1054"/>
</dbReference>
<dbReference type="GeneID" id="20003960"/>
<evidence type="ECO:0000313" key="2">
    <source>
        <dbReference type="Proteomes" id="UP000203240"/>
    </source>
</evidence>
<keyword evidence="2" id="KW-1185">Reference proteome</keyword>
<dbReference type="EMBL" id="KM009991">
    <property type="protein sequence ID" value="AIE47777.1"/>
    <property type="molecule type" value="Genomic_DNA"/>
</dbReference>
<dbReference type="RefSeq" id="YP_009049873.1">
    <property type="nucleotide sequence ID" value="NC_024625.1"/>
</dbReference>